<dbReference type="Proteomes" id="UP000649617">
    <property type="component" value="Unassembled WGS sequence"/>
</dbReference>
<feature type="region of interest" description="Disordered" evidence="1">
    <location>
        <begin position="1"/>
        <end position="115"/>
    </location>
</feature>
<dbReference type="EMBL" id="CAJNIZ010003113">
    <property type="protein sequence ID" value="CAE7218738.1"/>
    <property type="molecule type" value="Genomic_DNA"/>
</dbReference>
<keyword evidence="3" id="KW-1185">Reference proteome</keyword>
<dbReference type="AlphaFoldDB" id="A0A812JX24"/>
<comment type="caution">
    <text evidence="2">The sequence shown here is derived from an EMBL/GenBank/DDBJ whole genome shotgun (WGS) entry which is preliminary data.</text>
</comment>
<sequence>MRSTFGSSSRDWLQDAHGGRSMPATAPEEVALPIAGPEPRYRAKRAPRCLQPTVGKEALTPAELRSRPGARGRQLPFWHSSAWSGTLREPGGRSGPTLHEVPRQKCVDPQDSPRSRHPFIFAEAKAADAMEQVKTLRLQAPSSHSSSSSSNTDRGVQFHSKDRLAKSCLKPWRSPLEALIGKSFVFPSGRRGSRLSDLMASTHKGSKANAEVQPAVASDQADHEATSHTAWEAIKKTHGFVMLCQQRL</sequence>
<evidence type="ECO:0000313" key="2">
    <source>
        <dbReference type="EMBL" id="CAE7218738.1"/>
    </source>
</evidence>
<organism evidence="2 3">
    <name type="scientific">Symbiodinium pilosum</name>
    <name type="common">Dinoflagellate</name>
    <dbReference type="NCBI Taxonomy" id="2952"/>
    <lineage>
        <taxon>Eukaryota</taxon>
        <taxon>Sar</taxon>
        <taxon>Alveolata</taxon>
        <taxon>Dinophyceae</taxon>
        <taxon>Suessiales</taxon>
        <taxon>Symbiodiniaceae</taxon>
        <taxon>Symbiodinium</taxon>
    </lineage>
</organism>
<name>A0A812JX24_SYMPI</name>
<feature type="region of interest" description="Disordered" evidence="1">
    <location>
        <begin position="137"/>
        <end position="159"/>
    </location>
</feature>
<protein>
    <submittedName>
        <fullName evidence="2">Nipblb protein</fullName>
    </submittedName>
</protein>
<gene>
    <name evidence="2" type="primary">nipblb</name>
    <name evidence="2" type="ORF">SPIL2461_LOCUS2773</name>
</gene>
<reference evidence="2" key="1">
    <citation type="submission" date="2021-02" db="EMBL/GenBank/DDBJ databases">
        <authorList>
            <person name="Dougan E. K."/>
            <person name="Rhodes N."/>
            <person name="Thang M."/>
            <person name="Chan C."/>
        </authorList>
    </citation>
    <scope>NUCLEOTIDE SEQUENCE</scope>
</reference>
<proteinExistence type="predicted"/>
<evidence type="ECO:0000313" key="3">
    <source>
        <dbReference type="Proteomes" id="UP000649617"/>
    </source>
</evidence>
<feature type="compositionally biased region" description="Basic and acidic residues" evidence="1">
    <location>
        <begin position="100"/>
        <end position="114"/>
    </location>
</feature>
<evidence type="ECO:0000256" key="1">
    <source>
        <dbReference type="SAM" id="MobiDB-lite"/>
    </source>
</evidence>
<accession>A0A812JX24</accession>
<feature type="compositionally biased region" description="Polar residues" evidence="1">
    <location>
        <begin position="1"/>
        <end position="11"/>
    </location>
</feature>
<dbReference type="OrthoDB" id="408100at2759"/>